<proteinExistence type="predicted"/>
<evidence type="ECO:0000313" key="3">
    <source>
        <dbReference type="Proteomes" id="UP000655589"/>
    </source>
</evidence>
<reference evidence="2" key="2">
    <citation type="submission" date="2020-09" db="EMBL/GenBank/DDBJ databases">
        <authorList>
            <person name="Sun Q."/>
            <person name="Ohkuma M."/>
        </authorList>
    </citation>
    <scope>NUCLEOTIDE SEQUENCE</scope>
    <source>
        <strain evidence="2">JCM 3051</strain>
    </source>
</reference>
<evidence type="ECO:0000256" key="1">
    <source>
        <dbReference type="SAM" id="SignalP"/>
    </source>
</evidence>
<dbReference type="AlphaFoldDB" id="A0A8H9GM48"/>
<feature type="signal peptide" evidence="1">
    <location>
        <begin position="1"/>
        <end position="29"/>
    </location>
</feature>
<dbReference type="PANTHER" id="PTHR42976:SF1">
    <property type="entry name" value="GH18 DOMAIN-CONTAINING PROTEIN-RELATED"/>
    <property type="match status" value="1"/>
</dbReference>
<name>A0A8H9GM48_9MICO</name>
<organism evidence="2 3">
    <name type="scientific">Promicromonospora citrea</name>
    <dbReference type="NCBI Taxonomy" id="43677"/>
    <lineage>
        <taxon>Bacteria</taxon>
        <taxon>Bacillati</taxon>
        <taxon>Actinomycetota</taxon>
        <taxon>Actinomycetes</taxon>
        <taxon>Micrococcales</taxon>
        <taxon>Promicromonosporaceae</taxon>
        <taxon>Promicromonospora</taxon>
    </lineage>
</organism>
<dbReference type="RefSeq" id="WP_171105412.1">
    <property type="nucleotide sequence ID" value="NZ_BMPT01000019.1"/>
</dbReference>
<keyword evidence="1" id="KW-0732">Signal</keyword>
<sequence>MKTNPKRLGVVGAVTAALLAAGGMAGATAMEISGPRVAPQADASQEAGAKLAGAPYLYLGWGDPQDATTVMSETGVSAFTMAFMLSSGGCTPAWDGQRPLAGGVDEQTIDAIKAAGGQVQISFGGWSGNKLGPACSSPEEFAGAVQQVIDAHDPDVVDFDIENTDELEDYAVQDRILQGISIVKQDNPDVQAVVTIPTSISGPAGAGARLVERAAELGTPIDNYTVMTFDFGGSDMVADTISAAQGLKDQLKAAHGWSDAEAWAHTGISGMNGVSDVGEITTPEQWEQIRDWANENGLTRFAYWAVNRDRGCEGGGVTSDCSGIAQDDLAFTRITAGF</sequence>
<gene>
    <name evidence="2" type="ORF">GCM10010102_38470</name>
</gene>
<dbReference type="InterPro" id="IPR017853">
    <property type="entry name" value="GH"/>
</dbReference>
<comment type="caution">
    <text evidence="2">The sequence shown here is derived from an EMBL/GenBank/DDBJ whole genome shotgun (WGS) entry which is preliminary data.</text>
</comment>
<dbReference type="CDD" id="cd06543">
    <property type="entry name" value="GH18_PF-ChiA-like"/>
    <property type="match status" value="1"/>
</dbReference>
<dbReference type="Gene3D" id="3.20.20.80">
    <property type="entry name" value="Glycosidases"/>
    <property type="match status" value="1"/>
</dbReference>
<evidence type="ECO:0008006" key="4">
    <source>
        <dbReference type="Google" id="ProtNLM"/>
    </source>
</evidence>
<dbReference type="SUPFAM" id="SSF51445">
    <property type="entry name" value="(Trans)glycosidases"/>
    <property type="match status" value="1"/>
</dbReference>
<reference evidence="2" key="1">
    <citation type="journal article" date="2014" name="Int. J. Syst. Evol. Microbiol.">
        <title>Complete genome sequence of Corynebacterium casei LMG S-19264T (=DSM 44701T), isolated from a smear-ripened cheese.</title>
        <authorList>
            <consortium name="US DOE Joint Genome Institute (JGI-PGF)"/>
            <person name="Walter F."/>
            <person name="Albersmeier A."/>
            <person name="Kalinowski J."/>
            <person name="Ruckert C."/>
        </authorList>
    </citation>
    <scope>NUCLEOTIDE SEQUENCE</scope>
    <source>
        <strain evidence="2">JCM 3051</strain>
    </source>
</reference>
<dbReference type="PANTHER" id="PTHR42976">
    <property type="entry name" value="BIFUNCTIONAL CHITINASE/LYSOZYME-RELATED"/>
    <property type="match status" value="1"/>
</dbReference>
<protein>
    <recommendedName>
        <fullName evidence="4">Glycosyl hydrolase family 18 (Putative chitinase)</fullName>
    </recommendedName>
</protein>
<feature type="chain" id="PRO_5038735653" description="Glycosyl hydrolase family 18 (Putative chitinase)" evidence="1">
    <location>
        <begin position="30"/>
        <end position="338"/>
    </location>
</feature>
<accession>A0A8H9GM48</accession>
<dbReference type="EMBL" id="BMPT01000019">
    <property type="protein sequence ID" value="GGM39158.1"/>
    <property type="molecule type" value="Genomic_DNA"/>
</dbReference>
<dbReference type="Proteomes" id="UP000655589">
    <property type="component" value="Unassembled WGS sequence"/>
</dbReference>
<evidence type="ECO:0000313" key="2">
    <source>
        <dbReference type="EMBL" id="GGM39158.1"/>
    </source>
</evidence>
<dbReference type="InterPro" id="IPR052750">
    <property type="entry name" value="GH18_Chitinase"/>
</dbReference>
<keyword evidence="3" id="KW-1185">Reference proteome</keyword>